<proteinExistence type="predicted"/>
<evidence type="ECO:0000313" key="3">
    <source>
        <dbReference type="EMBL" id="KIM45926.1"/>
    </source>
</evidence>
<reference evidence="3 4" key="1">
    <citation type="submission" date="2014-04" db="EMBL/GenBank/DDBJ databases">
        <authorList>
            <consortium name="DOE Joint Genome Institute"/>
            <person name="Kuo A."/>
            <person name="Gay G."/>
            <person name="Dore J."/>
            <person name="Kohler A."/>
            <person name="Nagy L.G."/>
            <person name="Floudas D."/>
            <person name="Copeland A."/>
            <person name="Barry K.W."/>
            <person name="Cichocki N."/>
            <person name="Veneault-Fourrey C."/>
            <person name="LaButti K."/>
            <person name="Lindquist E.A."/>
            <person name="Lipzen A."/>
            <person name="Lundell T."/>
            <person name="Morin E."/>
            <person name="Murat C."/>
            <person name="Sun H."/>
            <person name="Tunlid A."/>
            <person name="Henrissat B."/>
            <person name="Grigoriev I.V."/>
            <person name="Hibbett D.S."/>
            <person name="Martin F."/>
            <person name="Nordberg H.P."/>
            <person name="Cantor M.N."/>
            <person name="Hua S.X."/>
        </authorList>
    </citation>
    <scope>NUCLEOTIDE SEQUENCE [LARGE SCALE GENOMIC DNA]</scope>
    <source>
        <strain evidence="4">h7</strain>
    </source>
</reference>
<accession>A0A0C3CPW9</accession>
<name>A0A0C3CPW9_HEBCY</name>
<dbReference type="HOGENOM" id="CLU_1660982_0_0_1"/>
<keyword evidence="4" id="KW-1185">Reference proteome</keyword>
<evidence type="ECO:0000256" key="1">
    <source>
        <dbReference type="SAM" id="Phobius"/>
    </source>
</evidence>
<organism evidence="3 4">
    <name type="scientific">Hebeloma cylindrosporum</name>
    <dbReference type="NCBI Taxonomy" id="76867"/>
    <lineage>
        <taxon>Eukaryota</taxon>
        <taxon>Fungi</taxon>
        <taxon>Dikarya</taxon>
        <taxon>Basidiomycota</taxon>
        <taxon>Agaricomycotina</taxon>
        <taxon>Agaricomycetes</taxon>
        <taxon>Agaricomycetidae</taxon>
        <taxon>Agaricales</taxon>
        <taxon>Agaricineae</taxon>
        <taxon>Hymenogastraceae</taxon>
        <taxon>Hebeloma</taxon>
    </lineage>
</organism>
<keyword evidence="2" id="KW-0732">Signal</keyword>
<feature type="transmembrane region" description="Helical" evidence="1">
    <location>
        <begin position="101"/>
        <end position="120"/>
    </location>
</feature>
<keyword evidence="1" id="KW-0472">Membrane</keyword>
<gene>
    <name evidence="3" type="ORF">M413DRAFT_297731</name>
</gene>
<dbReference type="EMBL" id="KN831771">
    <property type="protein sequence ID" value="KIM45926.1"/>
    <property type="molecule type" value="Genomic_DNA"/>
</dbReference>
<keyword evidence="1" id="KW-1133">Transmembrane helix</keyword>
<reference evidence="4" key="2">
    <citation type="submission" date="2015-01" db="EMBL/GenBank/DDBJ databases">
        <title>Evolutionary Origins and Diversification of the Mycorrhizal Mutualists.</title>
        <authorList>
            <consortium name="DOE Joint Genome Institute"/>
            <consortium name="Mycorrhizal Genomics Consortium"/>
            <person name="Kohler A."/>
            <person name="Kuo A."/>
            <person name="Nagy L.G."/>
            <person name="Floudas D."/>
            <person name="Copeland A."/>
            <person name="Barry K.W."/>
            <person name="Cichocki N."/>
            <person name="Veneault-Fourrey C."/>
            <person name="LaButti K."/>
            <person name="Lindquist E.A."/>
            <person name="Lipzen A."/>
            <person name="Lundell T."/>
            <person name="Morin E."/>
            <person name="Murat C."/>
            <person name="Riley R."/>
            <person name="Ohm R."/>
            <person name="Sun H."/>
            <person name="Tunlid A."/>
            <person name="Henrissat B."/>
            <person name="Grigoriev I.V."/>
            <person name="Hibbett D.S."/>
            <person name="Martin F."/>
        </authorList>
    </citation>
    <scope>NUCLEOTIDE SEQUENCE [LARGE SCALE GENOMIC DNA]</scope>
    <source>
        <strain evidence="4">h7</strain>
    </source>
</reference>
<dbReference type="Proteomes" id="UP000053424">
    <property type="component" value="Unassembled WGS sequence"/>
</dbReference>
<protein>
    <submittedName>
        <fullName evidence="3">Uncharacterized protein</fullName>
    </submittedName>
</protein>
<feature type="chain" id="PRO_5002162754" evidence="2">
    <location>
        <begin position="34"/>
        <end position="159"/>
    </location>
</feature>
<sequence>MTRHTSTPASCIHHTILCLLCIRCFTFLLSTSTRPPLIITPHTRTPLSSTLDVCSCPSLSSHFPTPFFLAHLCIPRLCVSCFFVPRLDVAGCKGRTFLRCTLYYLAILSFLQLFYTLMIIGKYTFCIFNITLAYRLPETTRAVAWEFASMVLAAYLCRG</sequence>
<feature type="signal peptide" evidence="2">
    <location>
        <begin position="1"/>
        <end position="33"/>
    </location>
</feature>
<dbReference type="AlphaFoldDB" id="A0A0C3CPW9"/>
<keyword evidence="1" id="KW-0812">Transmembrane</keyword>
<evidence type="ECO:0000256" key="2">
    <source>
        <dbReference type="SAM" id="SignalP"/>
    </source>
</evidence>
<evidence type="ECO:0000313" key="4">
    <source>
        <dbReference type="Proteomes" id="UP000053424"/>
    </source>
</evidence>